<dbReference type="Proteomes" id="UP001183648">
    <property type="component" value="Unassembled WGS sequence"/>
</dbReference>
<protein>
    <submittedName>
        <fullName evidence="2">Uncharacterized protein</fullName>
    </submittedName>
</protein>
<accession>A0ABU2BZI0</accession>
<proteinExistence type="predicted"/>
<dbReference type="RefSeq" id="WP_310304658.1">
    <property type="nucleotide sequence ID" value="NZ_BAAAPS010000005.1"/>
</dbReference>
<feature type="transmembrane region" description="Helical" evidence="1">
    <location>
        <begin position="12"/>
        <end position="32"/>
    </location>
</feature>
<keyword evidence="1" id="KW-0812">Transmembrane</keyword>
<feature type="transmembrane region" description="Helical" evidence="1">
    <location>
        <begin position="53"/>
        <end position="74"/>
    </location>
</feature>
<dbReference type="EMBL" id="JAVDYG010000001">
    <property type="protein sequence ID" value="MDR7363812.1"/>
    <property type="molecule type" value="Genomic_DNA"/>
</dbReference>
<comment type="caution">
    <text evidence="2">The sequence shown here is derived from an EMBL/GenBank/DDBJ whole genome shotgun (WGS) entry which is preliminary data.</text>
</comment>
<keyword evidence="1" id="KW-0472">Membrane</keyword>
<organism evidence="2 3">
    <name type="scientific">Nocardioides marmoribigeumensis</name>
    <dbReference type="NCBI Taxonomy" id="433649"/>
    <lineage>
        <taxon>Bacteria</taxon>
        <taxon>Bacillati</taxon>
        <taxon>Actinomycetota</taxon>
        <taxon>Actinomycetes</taxon>
        <taxon>Propionibacteriales</taxon>
        <taxon>Nocardioidaceae</taxon>
        <taxon>Nocardioides</taxon>
    </lineage>
</organism>
<keyword evidence="1" id="KW-1133">Transmembrane helix</keyword>
<evidence type="ECO:0000313" key="3">
    <source>
        <dbReference type="Proteomes" id="UP001183648"/>
    </source>
</evidence>
<evidence type="ECO:0000313" key="2">
    <source>
        <dbReference type="EMBL" id="MDR7363812.1"/>
    </source>
</evidence>
<evidence type="ECO:0000256" key="1">
    <source>
        <dbReference type="SAM" id="Phobius"/>
    </source>
</evidence>
<keyword evidence="3" id="KW-1185">Reference proteome</keyword>
<gene>
    <name evidence="2" type="ORF">J2S63_003365</name>
</gene>
<reference evidence="2 3" key="1">
    <citation type="submission" date="2023-07" db="EMBL/GenBank/DDBJ databases">
        <title>Sequencing the genomes of 1000 actinobacteria strains.</title>
        <authorList>
            <person name="Klenk H.-P."/>
        </authorList>
    </citation>
    <scope>NUCLEOTIDE SEQUENCE [LARGE SCALE GENOMIC DNA]</scope>
    <source>
        <strain evidence="2 3">DSM 19426</strain>
    </source>
</reference>
<sequence length="228" mass="23449">MTDVPQWCWWVPLALAVVLATSLAVGAANARAQRRARAQGTSFTVGSWRHLGRAWWSSAVAVLMVLLALVLVGVPRVAGGYSSTALVSLTPRDPIATSADTMLLLGPRYLTLLENPDVLAKAARDAGTTSKALLDGSRATIEATTLVVDIRFASDDPATAARSAQALATALLDEVAQDGLVKGRLIGSAVTPDSPSVPTVPQALVAGALLALAGAAVVGAAVRRRSLP</sequence>
<name>A0ABU2BZI0_9ACTN</name>
<feature type="transmembrane region" description="Helical" evidence="1">
    <location>
        <begin position="203"/>
        <end position="222"/>
    </location>
</feature>